<dbReference type="SUPFAM" id="SSF54909">
    <property type="entry name" value="Dimeric alpha+beta barrel"/>
    <property type="match status" value="1"/>
</dbReference>
<organism evidence="3 4">
    <name type="scientific">Pedobacter fastidiosus</name>
    <dbReference type="NCBI Taxonomy" id="2765361"/>
    <lineage>
        <taxon>Bacteria</taxon>
        <taxon>Pseudomonadati</taxon>
        <taxon>Bacteroidota</taxon>
        <taxon>Sphingobacteriia</taxon>
        <taxon>Sphingobacteriales</taxon>
        <taxon>Sphingobacteriaceae</taxon>
        <taxon>Pedobacter</taxon>
    </lineage>
</organism>
<dbReference type="InterPro" id="IPR049574">
    <property type="entry name" value="CrtA-like"/>
</dbReference>
<reference evidence="3 4" key="1">
    <citation type="submission" date="2020-08" db="EMBL/GenBank/DDBJ databases">
        <authorList>
            <person name="Sun Q."/>
            <person name="Inoue M."/>
        </authorList>
    </citation>
    <scope>NUCLEOTIDE SEQUENCE [LARGE SCALE GENOMIC DNA]</scope>
    <source>
        <strain evidence="3 4">CCM 8938</strain>
    </source>
</reference>
<sequence>MIVALTITKYRTANIIFGFIGMAILRFPLWLNKKCSFWKLMGSGKDAQVDLAPDFKHWAIITIWENKSDCDDFYKNSFPIKWFRFFGKEEFTIFLNPLTSHGLWSGIEPFKINKNSKLTTGKIAVITRAAIKFNKVKEFRDNIKRAAVSMRNAPGFILSAGVGENPYFDQATFSIWEDAESMKNYAYKSFDHADVIKLTRERKWYSEELFARFEIIDCRGTLNGQAIKI</sequence>
<dbReference type="InterPro" id="IPR021708">
    <property type="entry name" value="DUF3291"/>
</dbReference>
<evidence type="ECO:0000259" key="2">
    <source>
        <dbReference type="Pfam" id="PF11695"/>
    </source>
</evidence>
<evidence type="ECO:0000313" key="3">
    <source>
        <dbReference type="EMBL" id="MBC6109276.1"/>
    </source>
</evidence>
<dbReference type="Proteomes" id="UP000652755">
    <property type="component" value="Unassembled WGS sequence"/>
</dbReference>
<keyword evidence="1" id="KW-0472">Membrane</keyword>
<name>A0ABR7KMJ3_9SPHI</name>
<dbReference type="CDD" id="cd21650">
    <property type="entry name" value="CrtA-like"/>
    <property type="match status" value="1"/>
</dbReference>
<evidence type="ECO:0000256" key="1">
    <source>
        <dbReference type="SAM" id="Phobius"/>
    </source>
</evidence>
<evidence type="ECO:0000313" key="4">
    <source>
        <dbReference type="Proteomes" id="UP000652755"/>
    </source>
</evidence>
<protein>
    <submittedName>
        <fullName evidence="3">DUF3291 domain-containing protein</fullName>
    </submittedName>
</protein>
<keyword evidence="1" id="KW-1133">Transmembrane helix</keyword>
<feature type="domain" description="DUF3291" evidence="2">
    <location>
        <begin position="127"/>
        <end position="207"/>
    </location>
</feature>
<keyword evidence="1" id="KW-0812">Transmembrane</keyword>
<dbReference type="InterPro" id="IPR011008">
    <property type="entry name" value="Dimeric_a/b-barrel"/>
</dbReference>
<keyword evidence="4" id="KW-1185">Reference proteome</keyword>
<proteinExistence type="predicted"/>
<accession>A0ABR7KMJ3</accession>
<dbReference type="EMBL" id="JACRYL010000002">
    <property type="protein sequence ID" value="MBC6109276.1"/>
    <property type="molecule type" value="Genomic_DNA"/>
</dbReference>
<gene>
    <name evidence="3" type="ORF">H7U22_02470</name>
</gene>
<feature type="transmembrane region" description="Helical" evidence="1">
    <location>
        <begin position="12"/>
        <end position="31"/>
    </location>
</feature>
<comment type="caution">
    <text evidence="3">The sequence shown here is derived from an EMBL/GenBank/DDBJ whole genome shotgun (WGS) entry which is preliminary data.</text>
</comment>
<dbReference type="Pfam" id="PF11695">
    <property type="entry name" value="DUF3291"/>
    <property type="match status" value="1"/>
</dbReference>